<evidence type="ECO:0000313" key="3">
    <source>
        <dbReference type="Proteomes" id="UP001139031"/>
    </source>
</evidence>
<dbReference type="EMBL" id="JAIRAU010000044">
    <property type="protein sequence ID" value="MBZ5713799.1"/>
    <property type="molecule type" value="Genomic_DNA"/>
</dbReference>
<dbReference type="RefSeq" id="WP_224195534.1">
    <property type="nucleotide sequence ID" value="NZ_JAIRAU010000044.1"/>
</dbReference>
<dbReference type="PROSITE" id="PS51459">
    <property type="entry name" value="FIDO"/>
    <property type="match status" value="1"/>
</dbReference>
<accession>A0ABS7U022</accession>
<feature type="domain" description="Fido" evidence="1">
    <location>
        <begin position="320"/>
        <end position="454"/>
    </location>
</feature>
<dbReference type="InterPro" id="IPR003812">
    <property type="entry name" value="Fido"/>
</dbReference>
<dbReference type="Pfam" id="PF02661">
    <property type="entry name" value="Fic"/>
    <property type="match status" value="1"/>
</dbReference>
<dbReference type="PANTHER" id="PTHR13504:SF38">
    <property type="entry name" value="FIDO DOMAIN-CONTAINING PROTEIN"/>
    <property type="match status" value="1"/>
</dbReference>
<evidence type="ECO:0000259" key="1">
    <source>
        <dbReference type="PROSITE" id="PS51459"/>
    </source>
</evidence>
<gene>
    <name evidence="2" type="ORF">K7C98_31605</name>
</gene>
<protein>
    <submittedName>
        <fullName evidence="2">Fic family protein</fullName>
    </submittedName>
</protein>
<sequence>MNPKNPLEALPEVFVSSTELSEAVSRGMRRGLLRQLGPKVYTKNLMDPPAKIVGRHRWQLISRLLPGALVADRTALEAAPAPDGSVFVVADRKRDIHLPGLIVHPRKGPPALESDRPFIDGLFLSSEARAFLDNMAPSRRRKSEVSRTLSREELETRLEEKVRHYGEEGLNKLRDEARRIAPLIGREAEFRALDGIVGSLLGTRDEPLTTAQGRARQAGLPFDPTRMQTFELLFRELRGATHGQPAAVLDAESRATLAFFEAYFSNYIEGTKFEVDEAADIVFRGVIPPRRPEDAHDVLGTWRLVSDPVEMARTPASPAELIASLKRRHAIVMQSRSDKGPGQFKARSNQAGMTVFVQPELVEGTLTQGYDLYRGLDTAFARAVYMMYLIAEVHPFADGNGRVARIMMNAELVAANESRILIPTVFRDDYISALKALSNVNHPHPVPLVRALGHAQRWVAAVPWGDFEATRQVLARCHAFLERDEADALGVRLQTPGGADSAEGLREGR</sequence>
<keyword evidence="3" id="KW-1185">Reference proteome</keyword>
<dbReference type="Gene3D" id="1.10.3290.10">
    <property type="entry name" value="Fido-like domain"/>
    <property type="match status" value="1"/>
</dbReference>
<comment type="caution">
    <text evidence="2">The sequence shown here is derived from an EMBL/GenBank/DDBJ whole genome shotgun (WGS) entry which is preliminary data.</text>
</comment>
<dbReference type="Proteomes" id="UP001139031">
    <property type="component" value="Unassembled WGS sequence"/>
</dbReference>
<reference evidence="2" key="1">
    <citation type="submission" date="2021-08" db="EMBL/GenBank/DDBJ databases">
        <authorList>
            <person name="Stevens D.C."/>
        </authorList>
    </citation>
    <scope>NUCLEOTIDE SEQUENCE</scope>
    <source>
        <strain evidence="2">DSM 53165</strain>
    </source>
</reference>
<evidence type="ECO:0000313" key="2">
    <source>
        <dbReference type="EMBL" id="MBZ5713799.1"/>
    </source>
</evidence>
<dbReference type="InterPro" id="IPR040198">
    <property type="entry name" value="Fido_containing"/>
</dbReference>
<dbReference type="SUPFAM" id="SSF140931">
    <property type="entry name" value="Fic-like"/>
    <property type="match status" value="1"/>
</dbReference>
<organism evidence="2 3">
    <name type="scientific">Nannocystis pusilla</name>
    <dbReference type="NCBI Taxonomy" id="889268"/>
    <lineage>
        <taxon>Bacteria</taxon>
        <taxon>Pseudomonadati</taxon>
        <taxon>Myxococcota</taxon>
        <taxon>Polyangia</taxon>
        <taxon>Nannocystales</taxon>
        <taxon>Nannocystaceae</taxon>
        <taxon>Nannocystis</taxon>
    </lineage>
</organism>
<name>A0ABS7U022_9BACT</name>
<dbReference type="InterPro" id="IPR036597">
    <property type="entry name" value="Fido-like_dom_sf"/>
</dbReference>
<proteinExistence type="predicted"/>
<dbReference type="PANTHER" id="PTHR13504">
    <property type="entry name" value="FIDO DOMAIN-CONTAINING PROTEIN DDB_G0283145"/>
    <property type="match status" value="1"/>
</dbReference>